<dbReference type="EMBL" id="CM055101">
    <property type="protein sequence ID" value="KAJ7541498.1"/>
    <property type="molecule type" value="Genomic_DNA"/>
</dbReference>
<name>A0ACC2CHG4_DIPCM</name>
<keyword evidence="2" id="KW-1185">Reference proteome</keyword>
<organism evidence="1 2">
    <name type="scientific">Diphasiastrum complanatum</name>
    <name type="common">Issler's clubmoss</name>
    <name type="synonym">Lycopodium complanatum</name>
    <dbReference type="NCBI Taxonomy" id="34168"/>
    <lineage>
        <taxon>Eukaryota</taxon>
        <taxon>Viridiplantae</taxon>
        <taxon>Streptophyta</taxon>
        <taxon>Embryophyta</taxon>
        <taxon>Tracheophyta</taxon>
        <taxon>Lycopodiopsida</taxon>
        <taxon>Lycopodiales</taxon>
        <taxon>Lycopodiaceae</taxon>
        <taxon>Lycopodioideae</taxon>
        <taxon>Diphasiastrum</taxon>
    </lineage>
</organism>
<proteinExistence type="predicted"/>
<comment type="caution">
    <text evidence="1">The sequence shown here is derived from an EMBL/GenBank/DDBJ whole genome shotgun (WGS) entry which is preliminary data.</text>
</comment>
<reference evidence="2" key="1">
    <citation type="journal article" date="2024" name="Proc. Natl. Acad. Sci. U.S.A.">
        <title>Extraordinary preservation of gene collinearity over three hundred million years revealed in homosporous lycophytes.</title>
        <authorList>
            <person name="Li C."/>
            <person name="Wickell D."/>
            <person name="Kuo L.Y."/>
            <person name="Chen X."/>
            <person name="Nie B."/>
            <person name="Liao X."/>
            <person name="Peng D."/>
            <person name="Ji J."/>
            <person name="Jenkins J."/>
            <person name="Williams M."/>
            <person name="Shu S."/>
            <person name="Plott C."/>
            <person name="Barry K."/>
            <person name="Rajasekar S."/>
            <person name="Grimwood J."/>
            <person name="Han X."/>
            <person name="Sun S."/>
            <person name="Hou Z."/>
            <person name="He W."/>
            <person name="Dai G."/>
            <person name="Sun C."/>
            <person name="Schmutz J."/>
            <person name="Leebens-Mack J.H."/>
            <person name="Li F.W."/>
            <person name="Wang L."/>
        </authorList>
    </citation>
    <scope>NUCLEOTIDE SEQUENCE [LARGE SCALE GENOMIC DNA]</scope>
    <source>
        <strain evidence="2">cv. PW_Plant_1</strain>
    </source>
</reference>
<evidence type="ECO:0000313" key="1">
    <source>
        <dbReference type="EMBL" id="KAJ7541498.1"/>
    </source>
</evidence>
<dbReference type="Proteomes" id="UP001162992">
    <property type="component" value="Chromosome 10"/>
</dbReference>
<evidence type="ECO:0000313" key="2">
    <source>
        <dbReference type="Proteomes" id="UP001162992"/>
    </source>
</evidence>
<sequence>MTGTGARIAAVALTVGASLYCVYAAQASHELHAKSIRSGEELSHNHGSNSKSTSALQAGNHPTYAVGVAPQFDGLNVFETIISTQRSGL</sequence>
<accession>A0ACC2CHG4</accession>
<gene>
    <name evidence="1" type="ORF">O6H91_10G062800</name>
</gene>
<protein>
    <submittedName>
        <fullName evidence="1">Uncharacterized protein</fullName>
    </submittedName>
</protein>